<comment type="caution">
    <text evidence="1">The sequence shown here is derived from an EMBL/GenBank/DDBJ whole genome shotgun (WGS) entry which is preliminary data.</text>
</comment>
<evidence type="ECO:0000313" key="1">
    <source>
        <dbReference type="EMBL" id="POY39535.1"/>
    </source>
</evidence>
<organism evidence="1 2">
    <name type="scientific">Flavobacterium alvei</name>
    <dbReference type="NCBI Taxonomy" id="2080416"/>
    <lineage>
        <taxon>Bacteria</taxon>
        <taxon>Pseudomonadati</taxon>
        <taxon>Bacteroidota</taxon>
        <taxon>Flavobacteriia</taxon>
        <taxon>Flavobacteriales</taxon>
        <taxon>Flavobacteriaceae</taxon>
        <taxon>Flavobacterium</taxon>
    </lineage>
</organism>
<protein>
    <submittedName>
        <fullName evidence="1">Uncharacterized protein</fullName>
    </submittedName>
</protein>
<name>A0A2S5AAE7_9FLAO</name>
<sequence>MSSQTTTSYFTTNVQQHIVNKYWSNEEGTTGKAVFYFGQNQMSTYINQKKLGSGNYYFTNISCNDPSSIFDNSKIGNSSSGNYIKTDRYCYVIEISPDFQKIRIKKSYDNDTKWQTFYLLNNPNLPN</sequence>
<gene>
    <name evidence="1" type="ORF">C3L50_10215</name>
</gene>
<dbReference type="AlphaFoldDB" id="A0A2S5AAE7"/>
<keyword evidence="2" id="KW-1185">Reference proteome</keyword>
<dbReference type="Proteomes" id="UP000237310">
    <property type="component" value="Unassembled WGS sequence"/>
</dbReference>
<accession>A0A2S5AAE7</accession>
<dbReference type="EMBL" id="PQVG01000005">
    <property type="protein sequence ID" value="POY39535.1"/>
    <property type="molecule type" value="Genomic_DNA"/>
</dbReference>
<proteinExistence type="predicted"/>
<evidence type="ECO:0000313" key="2">
    <source>
        <dbReference type="Proteomes" id="UP000237310"/>
    </source>
</evidence>
<reference evidence="1 2" key="1">
    <citation type="submission" date="2018-01" db="EMBL/GenBank/DDBJ databases">
        <authorList>
            <person name="Gaut B.S."/>
            <person name="Morton B.R."/>
            <person name="Clegg M.T."/>
            <person name="Duvall M.R."/>
        </authorList>
    </citation>
    <scope>NUCLEOTIDE SEQUENCE [LARGE SCALE GENOMIC DNA]</scope>
    <source>
        <strain evidence="1 2">HR-AY</strain>
    </source>
</reference>